<dbReference type="AlphaFoldDB" id="A0A151ARX5"/>
<keyword evidence="1" id="KW-0812">Transmembrane</keyword>
<evidence type="ECO:0000259" key="2">
    <source>
        <dbReference type="Pfam" id="PF14478"/>
    </source>
</evidence>
<dbReference type="EMBL" id="LTBB01000001">
    <property type="protein sequence ID" value="KYH30330.1"/>
    <property type="molecule type" value="Genomic_DNA"/>
</dbReference>
<gene>
    <name evidence="3" type="ORF">CLCOL_02760</name>
</gene>
<dbReference type="Proteomes" id="UP000075374">
    <property type="component" value="Unassembled WGS sequence"/>
</dbReference>
<evidence type="ECO:0000256" key="1">
    <source>
        <dbReference type="SAM" id="Phobius"/>
    </source>
</evidence>
<keyword evidence="1" id="KW-0472">Membrane</keyword>
<feature type="domain" description="Transcobalamin-like C-terminal" evidence="2">
    <location>
        <begin position="73"/>
        <end position="140"/>
    </location>
</feature>
<feature type="transmembrane region" description="Helical" evidence="1">
    <location>
        <begin position="7"/>
        <end position="25"/>
    </location>
</feature>
<dbReference type="InterPro" id="IPR027954">
    <property type="entry name" value="Transcobalamin-like_C"/>
</dbReference>
<dbReference type="STRING" id="1121305.CLCOL_02760"/>
<evidence type="ECO:0000313" key="3">
    <source>
        <dbReference type="EMBL" id="KYH30330.1"/>
    </source>
</evidence>
<organism evidence="3 4">
    <name type="scientific">Clostridium colicanis DSM 13634</name>
    <dbReference type="NCBI Taxonomy" id="1121305"/>
    <lineage>
        <taxon>Bacteria</taxon>
        <taxon>Bacillati</taxon>
        <taxon>Bacillota</taxon>
        <taxon>Clostridia</taxon>
        <taxon>Eubacteriales</taxon>
        <taxon>Clostridiaceae</taxon>
        <taxon>Clostridium</taxon>
    </lineage>
</organism>
<dbReference type="RefSeq" id="WP_165815349.1">
    <property type="nucleotide sequence ID" value="NZ_LTBB01000001.1"/>
</dbReference>
<dbReference type="Pfam" id="PF14478">
    <property type="entry name" value="DUF4430"/>
    <property type="match status" value="1"/>
</dbReference>
<dbReference type="PATRIC" id="fig|1121305.3.peg.275"/>
<dbReference type="Gene3D" id="2.170.130.30">
    <property type="match status" value="1"/>
</dbReference>
<evidence type="ECO:0000313" key="4">
    <source>
        <dbReference type="Proteomes" id="UP000075374"/>
    </source>
</evidence>
<keyword evidence="1" id="KW-1133">Transmembrane helix</keyword>
<comment type="caution">
    <text evidence="3">The sequence shown here is derived from an EMBL/GenBank/DDBJ whole genome shotgun (WGS) entry which is preliminary data.</text>
</comment>
<accession>A0A151ARX5</accession>
<protein>
    <recommendedName>
        <fullName evidence="2">Transcobalamin-like C-terminal domain-containing protein</fullName>
    </recommendedName>
</protein>
<keyword evidence="4" id="KW-1185">Reference proteome</keyword>
<proteinExistence type="predicted"/>
<reference evidence="3 4" key="1">
    <citation type="submission" date="2016-02" db="EMBL/GenBank/DDBJ databases">
        <title>Genome sequence of Clostridium colicanis DSM 13634.</title>
        <authorList>
            <person name="Poehlein A."/>
            <person name="Daniel R."/>
        </authorList>
    </citation>
    <scope>NUCLEOTIDE SEQUENCE [LARGE SCALE GENOMIC DNA]</scope>
    <source>
        <strain evidence="3 4">DSM 13634</strain>
    </source>
</reference>
<sequence>MKRKISLIALVIIICSGLIMIYNRYQNKIGENISISSNKSQGENFIIYDEVEQKNILKLKINLENKSVAEVTQEVLKDKGIDYTILGSGDTVYFSMINGIKERSNGPLSGWCYYVNGTRPSVSSGRYKLKSEDKVEWKYLKDGLKN</sequence>
<name>A0A151ARX5_9CLOT</name>